<gene>
    <name evidence="1" type="ORF">DP923_05175</name>
</gene>
<dbReference type="Proteomes" id="UP000251692">
    <property type="component" value="Unassembled WGS sequence"/>
</dbReference>
<comment type="caution">
    <text evidence="1">The sequence shown here is derived from an EMBL/GenBank/DDBJ whole genome shotgun (WGS) entry which is preliminary data.</text>
</comment>
<evidence type="ECO:0000313" key="1">
    <source>
        <dbReference type="EMBL" id="RAU84428.1"/>
    </source>
</evidence>
<accession>A0A364RJK9</accession>
<reference evidence="1 2" key="1">
    <citation type="submission" date="2018-06" db="EMBL/GenBank/DDBJ databases">
        <authorList>
            <person name="Liu Z.-W."/>
        </authorList>
    </citation>
    <scope>NUCLEOTIDE SEQUENCE [LARGE SCALE GENOMIC DNA]</scope>
    <source>
        <strain evidence="1 2">2b14</strain>
    </source>
</reference>
<evidence type="ECO:0000313" key="2">
    <source>
        <dbReference type="Proteomes" id="UP000251692"/>
    </source>
</evidence>
<dbReference type="EMBL" id="QMDV01000001">
    <property type="protein sequence ID" value="RAU84428.1"/>
    <property type="molecule type" value="Genomic_DNA"/>
</dbReference>
<protein>
    <submittedName>
        <fullName evidence="1">Uncharacterized protein</fullName>
    </submittedName>
</protein>
<proteinExistence type="predicted"/>
<sequence>MGGKSAIAQFNIQDLEGRPILKKAYTNIEGSPYLHADWGKGMVKLSDGTTYKQIELLYDQVSDELLFKGPDGQMRSFVDTVKEFEIQLPSENAGLTSHIFRRGYTSLNRSADGAFYEVLTDGATQLLKRTTKAILEETTYSSATKIKRFHENVTYYISKNEKLTKIKPDKKAVIAALSDKAPEIEKYLKEKKPDLKKDAELAALVTYYNTL</sequence>
<name>A0A364RJK9_9BACT</name>
<organism evidence="1 2">
    <name type="scientific">Pontibacter arcticus</name>
    <dbReference type="NCBI Taxonomy" id="2080288"/>
    <lineage>
        <taxon>Bacteria</taxon>
        <taxon>Pseudomonadati</taxon>
        <taxon>Bacteroidota</taxon>
        <taxon>Cytophagia</taxon>
        <taxon>Cytophagales</taxon>
        <taxon>Hymenobacteraceae</taxon>
        <taxon>Pontibacter</taxon>
    </lineage>
</organism>
<reference evidence="1 2" key="2">
    <citation type="submission" date="2018-07" db="EMBL/GenBank/DDBJ databases">
        <title>Pontibacter sp. 2b14 genomic sequence and assembly.</title>
        <authorList>
            <person name="Du Z.-J."/>
        </authorList>
    </citation>
    <scope>NUCLEOTIDE SEQUENCE [LARGE SCALE GENOMIC DNA]</scope>
    <source>
        <strain evidence="1 2">2b14</strain>
    </source>
</reference>
<dbReference type="AlphaFoldDB" id="A0A364RJK9"/>
<keyword evidence="2" id="KW-1185">Reference proteome</keyword>